<organism evidence="8 9">
    <name type="scientific">Kingella pumchi</name>
    <dbReference type="NCBI Taxonomy" id="2779506"/>
    <lineage>
        <taxon>Bacteria</taxon>
        <taxon>Pseudomonadati</taxon>
        <taxon>Pseudomonadota</taxon>
        <taxon>Betaproteobacteria</taxon>
        <taxon>Neisseriales</taxon>
        <taxon>Neisseriaceae</taxon>
        <taxon>Kingella</taxon>
    </lineage>
</organism>
<reference evidence="8 9" key="1">
    <citation type="submission" date="2022-02" db="EMBL/GenBank/DDBJ databases">
        <title>Genome sequence data of Kingella unionensis sp. nov. strain CICC 24913 (CCUG 75125).</title>
        <authorList>
            <person name="Xiao M."/>
        </authorList>
    </citation>
    <scope>NUCLEOTIDE SEQUENCE [LARGE SCALE GENOMIC DNA]</scope>
    <source>
        <strain evidence="8 9">CICC 24913</strain>
    </source>
</reference>
<evidence type="ECO:0000256" key="6">
    <source>
        <dbReference type="SAM" id="SignalP"/>
    </source>
</evidence>
<dbReference type="SUPFAM" id="SSF103088">
    <property type="entry name" value="OmpA-like"/>
    <property type="match status" value="1"/>
</dbReference>
<evidence type="ECO:0000313" key="9">
    <source>
        <dbReference type="Proteomes" id="UP001298424"/>
    </source>
</evidence>
<evidence type="ECO:0000256" key="3">
    <source>
        <dbReference type="ARBA" id="ARBA00023136"/>
    </source>
</evidence>
<dbReference type="PROSITE" id="PS51257">
    <property type="entry name" value="PROKAR_LIPOPROTEIN"/>
    <property type="match status" value="1"/>
</dbReference>
<dbReference type="InterPro" id="IPR006664">
    <property type="entry name" value="OMP_bac"/>
</dbReference>
<keyword evidence="9" id="KW-1185">Reference proteome</keyword>
<dbReference type="PROSITE" id="PS01068">
    <property type="entry name" value="OMPA_1"/>
    <property type="match status" value="1"/>
</dbReference>
<feature type="domain" description="OmpA-like" evidence="7">
    <location>
        <begin position="147"/>
        <end position="275"/>
    </location>
</feature>
<dbReference type="InterPro" id="IPR007450">
    <property type="entry name" value="BamE_dom"/>
</dbReference>
<dbReference type="PANTHER" id="PTHR30329:SF21">
    <property type="entry name" value="LIPOPROTEIN YIAD-RELATED"/>
    <property type="match status" value="1"/>
</dbReference>
<protein>
    <submittedName>
        <fullName evidence="8">Outer membrane protein assembly factor BamE</fullName>
    </submittedName>
</protein>
<dbReference type="RefSeq" id="WP_238745117.1">
    <property type="nucleotide sequence ID" value="NZ_JAKOOW010000002.1"/>
</dbReference>
<dbReference type="EMBL" id="JAKOOW010000002">
    <property type="protein sequence ID" value="MCG6503101.1"/>
    <property type="molecule type" value="Genomic_DNA"/>
</dbReference>
<dbReference type="InterPro" id="IPR006665">
    <property type="entry name" value="OmpA-like"/>
</dbReference>
<dbReference type="InterPro" id="IPR050330">
    <property type="entry name" value="Bact_OuterMem_StrucFunc"/>
</dbReference>
<gene>
    <name evidence="8" type="primary">bamE</name>
    <name evidence="8" type="ORF">MB824_01090</name>
</gene>
<feature type="signal peptide" evidence="6">
    <location>
        <begin position="1"/>
        <end position="19"/>
    </location>
</feature>
<dbReference type="InterPro" id="IPR036737">
    <property type="entry name" value="OmpA-like_sf"/>
</dbReference>
<dbReference type="Gene3D" id="3.30.1450.10">
    <property type="match status" value="1"/>
</dbReference>
<proteinExistence type="predicted"/>
<dbReference type="PROSITE" id="PS51123">
    <property type="entry name" value="OMPA_2"/>
    <property type="match status" value="1"/>
</dbReference>
<dbReference type="InterPro" id="IPR006690">
    <property type="entry name" value="OMPA-like_CS"/>
</dbReference>
<keyword evidence="4" id="KW-0998">Cell outer membrane</keyword>
<comment type="caution">
    <text evidence="8">The sequence shown here is derived from an EMBL/GenBank/DDBJ whole genome shotgun (WGS) entry which is preliminary data.</text>
</comment>
<comment type="subcellular location">
    <subcellularLocation>
        <location evidence="1">Cell outer membrane</location>
    </subcellularLocation>
</comment>
<dbReference type="PRINTS" id="PR01021">
    <property type="entry name" value="OMPADOMAIN"/>
</dbReference>
<keyword evidence="2 6" id="KW-0732">Signal</keyword>
<keyword evidence="3 5" id="KW-0472">Membrane</keyword>
<evidence type="ECO:0000256" key="4">
    <source>
        <dbReference type="ARBA" id="ARBA00023237"/>
    </source>
</evidence>
<dbReference type="Gene3D" id="3.30.1330.60">
    <property type="entry name" value="OmpA-like domain"/>
    <property type="match status" value="1"/>
</dbReference>
<sequence>MIKKTSRLALMIASAALLAACASGSKSEDGLKWPRPYSVTFNKNRGTFPDLGSLKQIRQGDTKDQLYYLIGRPHYDEGFRVSEWNYLFHFNTPGQGTDNITTCQYKVKFDKHRRAQSFHWRAVDPENAVCPPAQEQPAPAMMAQPQMQMQRIVLSADALFAFDKGDLAHMNAQGKAELDDVAAKLGRLERLDQVRIIGHTDYLGSDSYNMRLSQQRAETVRNYLISRGVPANVLYAYGAGETQPVKQCDNRGNRAELIACLQPNRRVELEVNGMSISNNR</sequence>
<dbReference type="InterPro" id="IPR037873">
    <property type="entry name" value="BamE-like"/>
</dbReference>
<evidence type="ECO:0000313" key="8">
    <source>
        <dbReference type="EMBL" id="MCG6503101.1"/>
    </source>
</evidence>
<dbReference type="PANTHER" id="PTHR30329">
    <property type="entry name" value="STATOR ELEMENT OF FLAGELLAR MOTOR COMPLEX"/>
    <property type="match status" value="1"/>
</dbReference>
<dbReference type="CDD" id="cd07185">
    <property type="entry name" value="OmpA_C-like"/>
    <property type="match status" value="1"/>
</dbReference>
<feature type="chain" id="PRO_5047058844" evidence="6">
    <location>
        <begin position="20"/>
        <end position="280"/>
    </location>
</feature>
<dbReference type="Proteomes" id="UP001298424">
    <property type="component" value="Unassembled WGS sequence"/>
</dbReference>
<dbReference type="Pfam" id="PF04355">
    <property type="entry name" value="BamE"/>
    <property type="match status" value="1"/>
</dbReference>
<evidence type="ECO:0000256" key="5">
    <source>
        <dbReference type="PROSITE-ProRule" id="PRU00473"/>
    </source>
</evidence>
<evidence type="ECO:0000256" key="2">
    <source>
        <dbReference type="ARBA" id="ARBA00022729"/>
    </source>
</evidence>
<name>A0ABS9NJZ1_9NEIS</name>
<evidence type="ECO:0000256" key="1">
    <source>
        <dbReference type="ARBA" id="ARBA00004442"/>
    </source>
</evidence>
<evidence type="ECO:0000259" key="7">
    <source>
        <dbReference type="PROSITE" id="PS51123"/>
    </source>
</evidence>
<dbReference type="Pfam" id="PF00691">
    <property type="entry name" value="OmpA"/>
    <property type="match status" value="1"/>
</dbReference>
<accession>A0ABS9NJZ1</accession>